<dbReference type="InterPro" id="IPR029058">
    <property type="entry name" value="AB_hydrolase_fold"/>
</dbReference>
<evidence type="ECO:0000259" key="3">
    <source>
        <dbReference type="Pfam" id="PF12146"/>
    </source>
</evidence>
<gene>
    <name evidence="4" type="ORF">SAMN04488691_11127</name>
</gene>
<dbReference type="Gene3D" id="3.40.50.1820">
    <property type="entry name" value="alpha/beta hydrolase"/>
    <property type="match status" value="1"/>
</dbReference>
<evidence type="ECO:0000256" key="2">
    <source>
        <dbReference type="SAM" id="MobiDB-lite"/>
    </source>
</evidence>
<dbReference type="InterPro" id="IPR022742">
    <property type="entry name" value="Hydrolase_4"/>
</dbReference>
<dbReference type="EMBL" id="FOAD01000011">
    <property type="protein sequence ID" value="SEL90786.1"/>
    <property type="molecule type" value="Genomic_DNA"/>
</dbReference>
<dbReference type="Proteomes" id="UP000183894">
    <property type="component" value="Unassembled WGS sequence"/>
</dbReference>
<feature type="compositionally biased region" description="Basic and acidic residues" evidence="2">
    <location>
        <begin position="1"/>
        <end position="12"/>
    </location>
</feature>
<dbReference type="InterPro" id="IPR050261">
    <property type="entry name" value="FrsA_esterase"/>
</dbReference>
<feature type="domain" description="Serine aminopeptidase S33" evidence="3">
    <location>
        <begin position="70"/>
        <end position="281"/>
    </location>
</feature>
<evidence type="ECO:0000313" key="4">
    <source>
        <dbReference type="EMBL" id="SEL90786.1"/>
    </source>
</evidence>
<dbReference type="SUPFAM" id="SSF53474">
    <property type="entry name" value="alpha/beta-Hydrolases"/>
    <property type="match status" value="1"/>
</dbReference>
<evidence type="ECO:0000256" key="1">
    <source>
        <dbReference type="ARBA" id="ARBA00022801"/>
    </source>
</evidence>
<dbReference type="Gene3D" id="1.10.10.800">
    <property type="match status" value="1"/>
</dbReference>
<dbReference type="GO" id="GO:0016788">
    <property type="term" value="F:hydrolase activity, acting on ester bonds"/>
    <property type="evidence" value="ECO:0007669"/>
    <property type="project" value="UniProtKB-ARBA"/>
</dbReference>
<dbReference type="AlphaFoldDB" id="A0A1H7U2A0"/>
<evidence type="ECO:0000313" key="5">
    <source>
        <dbReference type="Proteomes" id="UP000183894"/>
    </source>
</evidence>
<dbReference type="PANTHER" id="PTHR22946:SF9">
    <property type="entry name" value="POLYKETIDE TRANSFERASE AF380"/>
    <property type="match status" value="1"/>
</dbReference>
<dbReference type="Pfam" id="PF12146">
    <property type="entry name" value="Hydrolase_4"/>
    <property type="match status" value="1"/>
</dbReference>
<sequence length="316" mass="34394">MSTWRHRGDPPKPRGPRRPSHYDYSRVSLSFESEGTTCAGWLYRPDDVDSPSVVVMAGELAAERRFGLRRYAERLAEAGYAAFLFDYRNTGDSDGEPRNLVDPERQVADWHAAIAGLRERPEVDTGGIVLWGTGLSGGYALRAAVEDGRVAAVVAQNPMLDGSAVTGGRGVTGTLSALAAGVRDKLQSRLLGPYRVPVLGDGSTRSVFDDPAVRTAYRGLLPPGSAWRDETPARLYLSLFRYTALSDPESLRCPALLVSGTRDDVAPAEPVAALADEIPNATLVELPADHFDHYDRAFEQTFGHLRSFLQAVRPVE</sequence>
<proteinExistence type="predicted"/>
<reference evidence="4 5" key="1">
    <citation type="submission" date="2016-10" db="EMBL/GenBank/DDBJ databases">
        <authorList>
            <person name="de Groot N.N."/>
        </authorList>
    </citation>
    <scope>NUCLEOTIDE SEQUENCE [LARGE SCALE GENOMIC DNA]</scope>
    <source>
        <strain evidence="4 5">CDM_5</strain>
    </source>
</reference>
<dbReference type="RefSeq" id="WP_074796246.1">
    <property type="nucleotide sequence ID" value="NZ_FOAD01000011.1"/>
</dbReference>
<protein>
    <submittedName>
        <fullName evidence="4">Lysophospholipase, alpha-beta hydrolase superfamily</fullName>
    </submittedName>
</protein>
<dbReference type="PANTHER" id="PTHR22946">
    <property type="entry name" value="DIENELACTONE HYDROLASE DOMAIN-CONTAINING PROTEIN-RELATED"/>
    <property type="match status" value="1"/>
</dbReference>
<feature type="region of interest" description="Disordered" evidence="2">
    <location>
        <begin position="1"/>
        <end position="21"/>
    </location>
</feature>
<name>A0A1H7U2A0_HALLR</name>
<organism evidence="4 5">
    <name type="scientific">Haloferax larsenii</name>
    <dbReference type="NCBI Taxonomy" id="302484"/>
    <lineage>
        <taxon>Archaea</taxon>
        <taxon>Methanobacteriati</taxon>
        <taxon>Methanobacteriota</taxon>
        <taxon>Stenosarchaea group</taxon>
        <taxon>Halobacteria</taxon>
        <taxon>Halobacteriales</taxon>
        <taxon>Haloferacaceae</taxon>
        <taxon>Haloferax</taxon>
    </lineage>
</organism>
<dbReference type="OrthoDB" id="11256at2157"/>
<keyword evidence="1 4" id="KW-0378">Hydrolase</keyword>
<accession>A0A1H7U2A0</accession>